<gene>
    <name evidence="1" type="ORF">US90_C0018G0057</name>
</gene>
<accession>A0A0G0JNT1</accession>
<dbReference type="EMBL" id="LBUT01000018">
    <property type="protein sequence ID" value="KKQ69213.1"/>
    <property type="molecule type" value="Genomic_DNA"/>
</dbReference>
<name>A0A0G0JNT1_9BACT</name>
<evidence type="ECO:0000313" key="2">
    <source>
        <dbReference type="Proteomes" id="UP000034406"/>
    </source>
</evidence>
<organism evidence="1 2">
    <name type="scientific">Candidatus Shapirobacteria bacterium GW2011_GWE2_38_30</name>
    <dbReference type="NCBI Taxonomy" id="1618490"/>
    <lineage>
        <taxon>Bacteria</taxon>
        <taxon>Candidatus Shapironibacteriota</taxon>
    </lineage>
</organism>
<reference evidence="1 2" key="1">
    <citation type="journal article" date="2015" name="Nature">
        <title>rRNA introns, odd ribosomes, and small enigmatic genomes across a large radiation of phyla.</title>
        <authorList>
            <person name="Brown C.T."/>
            <person name="Hug L.A."/>
            <person name="Thomas B.C."/>
            <person name="Sharon I."/>
            <person name="Castelle C.J."/>
            <person name="Singh A."/>
            <person name="Wilkins M.J."/>
            <person name="Williams K.H."/>
            <person name="Banfield J.F."/>
        </authorList>
    </citation>
    <scope>NUCLEOTIDE SEQUENCE [LARGE SCALE GENOMIC DNA]</scope>
</reference>
<protein>
    <submittedName>
        <fullName evidence="1">Uncharacterized protein</fullName>
    </submittedName>
</protein>
<dbReference type="STRING" id="1618490.US90_C0018G0057"/>
<proteinExistence type="predicted"/>
<dbReference type="AlphaFoldDB" id="A0A0G0JNT1"/>
<sequence>MRYNTLLVSIKNNIEVENLGSGVCEESGGRVHVRIAKVDGEIIKGCCKSTSGRCSLLRCQICPSGALSLESFDSRIRGDAD</sequence>
<evidence type="ECO:0000313" key="1">
    <source>
        <dbReference type="EMBL" id="KKQ69213.1"/>
    </source>
</evidence>
<comment type="caution">
    <text evidence="1">The sequence shown here is derived from an EMBL/GenBank/DDBJ whole genome shotgun (WGS) entry which is preliminary data.</text>
</comment>
<dbReference type="Proteomes" id="UP000034406">
    <property type="component" value="Unassembled WGS sequence"/>
</dbReference>